<protein>
    <submittedName>
        <fullName evidence="2">Uncharacterized protein</fullName>
    </submittedName>
</protein>
<evidence type="ECO:0000313" key="3">
    <source>
        <dbReference type="Proteomes" id="UP000239322"/>
    </source>
</evidence>
<dbReference type="EMBL" id="PVLV01000554">
    <property type="protein sequence ID" value="PRH76190.1"/>
    <property type="molecule type" value="Genomic_DNA"/>
</dbReference>
<keyword evidence="3" id="KW-1185">Reference proteome</keyword>
<accession>A0A2S9PP41</accession>
<dbReference type="OrthoDB" id="4335111at2"/>
<name>A0A2S9PP41_9ACTN</name>
<proteinExistence type="predicted"/>
<organism evidence="2 3">
    <name type="scientific">Streptomyces solincola</name>
    <dbReference type="NCBI Taxonomy" id="2100817"/>
    <lineage>
        <taxon>Bacteria</taxon>
        <taxon>Bacillati</taxon>
        <taxon>Actinomycetota</taxon>
        <taxon>Actinomycetes</taxon>
        <taxon>Kitasatosporales</taxon>
        <taxon>Streptomycetaceae</taxon>
        <taxon>Streptomyces</taxon>
    </lineage>
</organism>
<evidence type="ECO:0000256" key="1">
    <source>
        <dbReference type="SAM" id="MobiDB-lite"/>
    </source>
</evidence>
<gene>
    <name evidence="2" type="ORF">C6N75_26970</name>
</gene>
<feature type="region of interest" description="Disordered" evidence="1">
    <location>
        <begin position="1"/>
        <end position="26"/>
    </location>
</feature>
<reference evidence="2 3" key="1">
    <citation type="submission" date="2018-03" db="EMBL/GenBank/DDBJ databases">
        <title>Novel Streptomyces sp. from soil.</title>
        <authorList>
            <person name="Tan G.Y.A."/>
            <person name="Lee Z.Y."/>
        </authorList>
    </citation>
    <scope>NUCLEOTIDE SEQUENCE [LARGE SCALE GENOMIC DNA]</scope>
    <source>
        <strain evidence="2 3">ST5x</strain>
    </source>
</reference>
<sequence>MAHEQSGGRHGPVLQHGRDPWAGASATAAELRVSAAEGRTGLGAGHDGLTARAAGLAAAAALAGVLTSWEDRLAAIRDECDHLSGTLRQATAHLGEVDTATAGAVAR</sequence>
<dbReference type="Proteomes" id="UP000239322">
    <property type="component" value="Unassembled WGS sequence"/>
</dbReference>
<dbReference type="RefSeq" id="WP_105871492.1">
    <property type="nucleotide sequence ID" value="NZ_PVLV01000554.1"/>
</dbReference>
<evidence type="ECO:0000313" key="2">
    <source>
        <dbReference type="EMBL" id="PRH76190.1"/>
    </source>
</evidence>
<comment type="caution">
    <text evidence="2">The sequence shown here is derived from an EMBL/GenBank/DDBJ whole genome shotgun (WGS) entry which is preliminary data.</text>
</comment>
<dbReference type="AlphaFoldDB" id="A0A2S9PP41"/>